<sequence length="819" mass="88773">MKKKIVSTALAASLVVGSLAGIPVNALSTAEVLSKVQAAQESKSPIIWLENKNKQIHAALSAEEASVVKATYNSTVTSVTYATYQGVVDPIWNSIPEKYRDKGDLTKENVFGIYKQLKLFALGDPQALGALSTTYDKVLQQAALDAGITTGLSKADYEDLAAKVKGNFLKEFQSKEIAELLRNPADIGKNFNAKLQKVVQSAIKESDKFNAIANTYKLDWSTVNEADKQLAAKVSTYNKAVESLAVAAVRAHANLIGNDTKEGTNVVLSVYGAVYGNVTESVYTDVYSGVTTVTYSDYNRYLELDLDENKSTGVKLEGGTLKTTGNKDGVAVVTAYIRKTGSFSGNEVLFSNVQIPVRYIAPGSNNGNNPGGGYFPGGGGGSISDGVLIDYNNYFKELEKQLAALKSRLTSAVSTEEKNRVLDELNALLNKSFAEVTKLNVKRFVVVKDGVATLKLTDSDLKNYVNEVETQFKKWAGLFKNVKSDITIPSFALTLDAGTHDVKKYHVSLSKSLQEHFKSKQAADVSVLTNSLRTTSNVASLQQDVEWKTTSRQENRFNNSPIVASDVYKYEFVLKDGKTLPSGAVKATLPLSTSFKLPSRALVVAAVGGTAVKPVNGSYEYALKSGNEELAITGRSVSYNDISKVRAWAGPKIDFISALGIMEGVGSNRFAPKSPTTRGEVAKMFVLGFDLKEKEGSKTFTDVSSSKWYAKYIRAAADQGILSGYPNGTFRPDTKISRAEFAAIAVRLLQQKNGWQDVANPDQVLKQYKDYKSIHPSLKADVALAVEKGILVGDKGKLKPNDSTNRAESAVILYRLLNK</sequence>
<name>A0ABR9B2Z7_9BACL</name>
<evidence type="ECO:0000256" key="2">
    <source>
        <dbReference type="SAM" id="SignalP"/>
    </source>
</evidence>
<keyword evidence="5" id="KW-1185">Reference proteome</keyword>
<dbReference type="RefSeq" id="WP_192026138.1">
    <property type="nucleotide sequence ID" value="NZ_JACYTN010000015.1"/>
</dbReference>
<reference evidence="4 5" key="1">
    <citation type="submission" date="2020-09" db="EMBL/GenBank/DDBJ databases">
        <title>Paenibacillus sp. CAU 1523 isolated from sand of Haeundae Beach.</title>
        <authorList>
            <person name="Kim W."/>
        </authorList>
    </citation>
    <scope>NUCLEOTIDE SEQUENCE [LARGE SCALE GENOMIC DNA]</scope>
    <source>
        <strain evidence="4 5">CAU 1523</strain>
    </source>
</reference>
<accession>A0ABR9B2Z7</accession>
<dbReference type="PANTHER" id="PTHR43308">
    <property type="entry name" value="OUTER MEMBRANE PROTEIN ALPHA-RELATED"/>
    <property type="match status" value="1"/>
</dbReference>
<feature type="domain" description="SLH" evidence="3">
    <location>
        <begin position="696"/>
        <end position="759"/>
    </location>
</feature>
<keyword evidence="1" id="KW-0175">Coiled coil</keyword>
<dbReference type="EMBL" id="JACYTN010000015">
    <property type="protein sequence ID" value="MBD8499807.1"/>
    <property type="molecule type" value="Genomic_DNA"/>
</dbReference>
<dbReference type="PROSITE" id="PS51272">
    <property type="entry name" value="SLH"/>
    <property type="match status" value="3"/>
</dbReference>
<protein>
    <submittedName>
        <fullName evidence="4">S-layer homology domain-containing protein</fullName>
    </submittedName>
</protein>
<proteinExistence type="predicted"/>
<comment type="caution">
    <text evidence="4">The sequence shown here is derived from an EMBL/GenBank/DDBJ whole genome shotgun (WGS) entry which is preliminary data.</text>
</comment>
<evidence type="ECO:0000313" key="5">
    <source>
        <dbReference type="Proteomes" id="UP000634529"/>
    </source>
</evidence>
<evidence type="ECO:0000259" key="3">
    <source>
        <dbReference type="PROSITE" id="PS51272"/>
    </source>
</evidence>
<feature type="domain" description="SLH" evidence="3">
    <location>
        <begin position="765"/>
        <end position="819"/>
    </location>
</feature>
<feature type="coiled-coil region" evidence="1">
    <location>
        <begin position="388"/>
        <end position="415"/>
    </location>
</feature>
<feature type="signal peptide" evidence="2">
    <location>
        <begin position="1"/>
        <end position="20"/>
    </location>
</feature>
<organism evidence="4 5">
    <name type="scientific">Paenibacillus arenosi</name>
    <dbReference type="NCBI Taxonomy" id="2774142"/>
    <lineage>
        <taxon>Bacteria</taxon>
        <taxon>Bacillati</taxon>
        <taxon>Bacillota</taxon>
        <taxon>Bacilli</taxon>
        <taxon>Bacillales</taxon>
        <taxon>Paenibacillaceae</taxon>
        <taxon>Paenibacillus</taxon>
    </lineage>
</organism>
<gene>
    <name evidence="4" type="ORF">IFO66_16055</name>
</gene>
<dbReference type="Pfam" id="PF00395">
    <property type="entry name" value="SLH"/>
    <property type="match status" value="3"/>
</dbReference>
<dbReference type="InterPro" id="IPR001119">
    <property type="entry name" value="SLH_dom"/>
</dbReference>
<dbReference type="Proteomes" id="UP000634529">
    <property type="component" value="Unassembled WGS sequence"/>
</dbReference>
<feature type="chain" id="PRO_5046111280" evidence="2">
    <location>
        <begin position="21"/>
        <end position="819"/>
    </location>
</feature>
<keyword evidence="2" id="KW-0732">Signal</keyword>
<dbReference type="PANTHER" id="PTHR43308:SF5">
    <property type="entry name" value="S-LAYER PROTEIN _ PEPTIDOGLYCAN ENDO-BETA-N-ACETYLGLUCOSAMINIDASE"/>
    <property type="match status" value="1"/>
</dbReference>
<feature type="domain" description="SLH" evidence="3">
    <location>
        <begin position="636"/>
        <end position="695"/>
    </location>
</feature>
<evidence type="ECO:0000256" key="1">
    <source>
        <dbReference type="SAM" id="Coils"/>
    </source>
</evidence>
<dbReference type="InterPro" id="IPR051465">
    <property type="entry name" value="Cell_Envelope_Struct_Comp"/>
</dbReference>
<evidence type="ECO:0000313" key="4">
    <source>
        <dbReference type="EMBL" id="MBD8499807.1"/>
    </source>
</evidence>